<comment type="caution">
    <text evidence="1">The sequence shown here is derived from an EMBL/GenBank/DDBJ whole genome shotgun (WGS) entry which is preliminary data.</text>
</comment>
<dbReference type="Proteomes" id="UP001244563">
    <property type="component" value="Unassembled WGS sequence"/>
</dbReference>
<proteinExistence type="predicted"/>
<dbReference type="SUPFAM" id="SSF51905">
    <property type="entry name" value="FAD/NAD(P)-binding domain"/>
    <property type="match status" value="1"/>
</dbReference>
<dbReference type="EMBL" id="JAUSSW010000007">
    <property type="protein sequence ID" value="MDQ0103120.1"/>
    <property type="molecule type" value="Genomic_DNA"/>
</dbReference>
<dbReference type="InterPro" id="IPR036188">
    <property type="entry name" value="FAD/NAD-bd_sf"/>
</dbReference>
<organism evidence="1 2">
    <name type="scientific">Paenarthrobacter nicotinovorans</name>
    <name type="common">Arthrobacter nicotinovorans</name>
    <dbReference type="NCBI Taxonomy" id="29320"/>
    <lineage>
        <taxon>Bacteria</taxon>
        <taxon>Bacillati</taxon>
        <taxon>Actinomycetota</taxon>
        <taxon>Actinomycetes</taxon>
        <taxon>Micrococcales</taxon>
        <taxon>Micrococcaceae</taxon>
        <taxon>Paenarthrobacter</taxon>
    </lineage>
</organism>
<protein>
    <submittedName>
        <fullName evidence="1">Phytoene dehydrogenase-like protein</fullName>
    </submittedName>
</protein>
<keyword evidence="2" id="KW-1185">Reference proteome</keyword>
<evidence type="ECO:0000313" key="1">
    <source>
        <dbReference type="EMBL" id="MDQ0103120.1"/>
    </source>
</evidence>
<dbReference type="PANTHER" id="PTHR10668:SF105">
    <property type="entry name" value="DEHYDROGENASE-RELATED"/>
    <property type="match status" value="1"/>
</dbReference>
<name>A0ABT9TN86_PAENI</name>
<gene>
    <name evidence="1" type="ORF">J2T10_002777</name>
</gene>
<reference evidence="1 2" key="1">
    <citation type="submission" date="2023-07" db="EMBL/GenBank/DDBJ databases">
        <title>Sorghum-associated microbial communities from plants grown in Nebraska, USA.</title>
        <authorList>
            <person name="Schachtman D."/>
        </authorList>
    </citation>
    <scope>NUCLEOTIDE SEQUENCE [LARGE SCALE GENOMIC DNA]</scope>
    <source>
        <strain evidence="1 2">CC523</strain>
    </source>
</reference>
<sequence>MIPDISFAHPLPGGAAGTAYRDIEQTIQELGPDGEAWRRLIGPLSSRAHETSSIALNPALAAARNPRHLARLGARTLATTLRGMQGGFTGSVAPALLAGVMAHANSRMPGLATSSVGLVLTAMAHGNGWPLPLGGSGRLSNALAEDFVAHGGQIVTGSRIRHWGDLEPARATIFNTSLASAAAIAGDRLPARYRKVLERKRSGSGVFKVDYLTSEAVPWSAATVKQTPTVHVGGSATEIAAAENAVSRGVIPEHPYVLLVQPTVVDPDRCVGKTIVSAYCHVPNGSAENMSDRITRQVERFAPGFRDTILFQASSDPAALERGNANLSGGDIGGGSLAGLNFINRPRLGPHPWRTPTKDIYISSSYVAPGPGTHCMGGYHAAKDILRGIFGVQIPNLAP</sequence>
<accession>A0ABT9TN86</accession>
<dbReference type="PANTHER" id="PTHR10668">
    <property type="entry name" value="PHYTOENE DEHYDROGENASE"/>
    <property type="match status" value="1"/>
</dbReference>
<evidence type="ECO:0000313" key="2">
    <source>
        <dbReference type="Proteomes" id="UP001244563"/>
    </source>
</evidence>